<dbReference type="GO" id="GO:0031499">
    <property type="term" value="C:TRAMP complex"/>
    <property type="evidence" value="ECO:0007669"/>
    <property type="project" value="TreeGrafter"/>
</dbReference>
<dbReference type="Gene3D" id="3.30.460.10">
    <property type="entry name" value="Beta Polymerase, domain 2"/>
    <property type="match status" value="1"/>
</dbReference>
<proteinExistence type="predicted"/>
<dbReference type="GO" id="GO:0043634">
    <property type="term" value="P:polyadenylation-dependent ncRNA catabolic process"/>
    <property type="evidence" value="ECO:0007669"/>
    <property type="project" value="TreeGrafter"/>
</dbReference>
<sequence>MPRVLVSHSQCLDCLVTRATMRFYLSARLLPSPYPVLRQPTFHSSLSIFRAVSGTRFYSKDMAVFKNSLPRTLEAHRSSNRTGLVRKVFDRTPSGDLARPVIPVDEDLTLKLPRKPAYPEATAQLVSSGPSTRTARSTRTMKKDPVITTRTILCDRIRWNVNAEQGRWEQSPWMDYWDAGREWPDGFLQLDAEIRALEEYLLPTPPEQDRVNHIVTQVTNMLRDVIPHTPQVIGSRRTGFAMSHSDLDFILPVPDPARSIDRVRRPSPTRPQILSLHSDLLSRVECTLQHCSSFSGRIELNGKWNSILTAVHHETGMRVQFHCGEGLPSSVEYICDYHAEYPAIRPLYMVIRLILEAQELFGSHNSSIEPDTLVMLLVAFLKMNHGRFQESGSLGEQLLAVLKVYSSEVDLRHTCVSVDPPSFFDASTVKDTIKKYDAEDLPAHLRGQRALVNRKKTAAIKRNIPAASRLCLQDPANYMNDLGHTCCRTSELQDVLARAHYRLSTCLGARERRKHGGLKNSLLASVLQANFDDFRKVRAQITTSSCI</sequence>
<dbReference type="GO" id="GO:0003729">
    <property type="term" value="F:mRNA binding"/>
    <property type="evidence" value="ECO:0007669"/>
    <property type="project" value="TreeGrafter"/>
</dbReference>
<dbReference type="GO" id="GO:1990817">
    <property type="term" value="F:poly(A) RNA polymerase activity"/>
    <property type="evidence" value="ECO:0007669"/>
    <property type="project" value="InterPro"/>
</dbReference>
<dbReference type="InterPro" id="IPR043519">
    <property type="entry name" value="NT_sf"/>
</dbReference>
<dbReference type="AlphaFoldDB" id="A0A5N6S9D2"/>
<dbReference type="GeneID" id="43640526"/>
<organism evidence="1 2">
    <name type="scientific">Aspergillus pseudotamarii</name>
    <dbReference type="NCBI Taxonomy" id="132259"/>
    <lineage>
        <taxon>Eukaryota</taxon>
        <taxon>Fungi</taxon>
        <taxon>Dikarya</taxon>
        <taxon>Ascomycota</taxon>
        <taxon>Pezizomycotina</taxon>
        <taxon>Eurotiomycetes</taxon>
        <taxon>Eurotiomycetidae</taxon>
        <taxon>Eurotiales</taxon>
        <taxon>Aspergillaceae</taxon>
        <taxon>Aspergillus</taxon>
        <taxon>Aspergillus subgen. Circumdati</taxon>
    </lineage>
</organism>
<dbReference type="InterPro" id="IPR045862">
    <property type="entry name" value="Trf4-like"/>
</dbReference>
<keyword evidence="2" id="KW-1185">Reference proteome</keyword>
<evidence type="ECO:0000313" key="1">
    <source>
        <dbReference type="EMBL" id="KAE8131308.1"/>
    </source>
</evidence>
<reference evidence="1 2" key="1">
    <citation type="submission" date="2019-04" db="EMBL/GenBank/DDBJ databases">
        <title>Friends and foes A comparative genomics study of 23 Aspergillus species from section Flavi.</title>
        <authorList>
            <consortium name="DOE Joint Genome Institute"/>
            <person name="Kjaerbolling I."/>
            <person name="Vesth T."/>
            <person name="Frisvad J.C."/>
            <person name="Nybo J.L."/>
            <person name="Theobald S."/>
            <person name="Kildgaard S."/>
            <person name="Isbrandt T."/>
            <person name="Kuo A."/>
            <person name="Sato A."/>
            <person name="Lyhne E.K."/>
            <person name="Kogle M.E."/>
            <person name="Wiebenga A."/>
            <person name="Kun R.S."/>
            <person name="Lubbers R.J."/>
            <person name="Makela M.R."/>
            <person name="Barry K."/>
            <person name="Chovatia M."/>
            <person name="Clum A."/>
            <person name="Daum C."/>
            <person name="Haridas S."/>
            <person name="He G."/>
            <person name="LaButti K."/>
            <person name="Lipzen A."/>
            <person name="Mondo S."/>
            <person name="Riley R."/>
            <person name="Salamov A."/>
            <person name="Simmons B.A."/>
            <person name="Magnuson J.K."/>
            <person name="Henrissat B."/>
            <person name="Mortensen U.H."/>
            <person name="Larsen T.O."/>
            <person name="Devries R.P."/>
            <person name="Grigoriev I.V."/>
            <person name="Machida M."/>
            <person name="Baker S.E."/>
            <person name="Andersen M.R."/>
        </authorList>
    </citation>
    <scope>NUCLEOTIDE SEQUENCE [LARGE SCALE GENOMIC DNA]</scope>
    <source>
        <strain evidence="1 2">CBS 117625</strain>
    </source>
</reference>
<dbReference type="PANTHER" id="PTHR23092:SF50">
    <property type="entry name" value="MTF2-LIKE C-TERMINAL DOMAIN-CONTAINING PROTEIN"/>
    <property type="match status" value="1"/>
</dbReference>
<dbReference type="RefSeq" id="XP_031907371.1">
    <property type="nucleotide sequence ID" value="XM_032056316.1"/>
</dbReference>
<evidence type="ECO:0000313" key="2">
    <source>
        <dbReference type="Proteomes" id="UP000325672"/>
    </source>
</evidence>
<evidence type="ECO:0008006" key="3">
    <source>
        <dbReference type="Google" id="ProtNLM"/>
    </source>
</evidence>
<dbReference type="SUPFAM" id="SSF81301">
    <property type="entry name" value="Nucleotidyltransferase"/>
    <property type="match status" value="1"/>
</dbReference>
<dbReference type="Gene3D" id="1.10.1410.10">
    <property type="match status" value="1"/>
</dbReference>
<gene>
    <name evidence="1" type="ORF">BDV38DRAFT_264847</name>
</gene>
<dbReference type="EMBL" id="ML743666">
    <property type="protein sequence ID" value="KAE8131308.1"/>
    <property type="molecule type" value="Genomic_DNA"/>
</dbReference>
<dbReference type="GO" id="GO:0005730">
    <property type="term" value="C:nucleolus"/>
    <property type="evidence" value="ECO:0007669"/>
    <property type="project" value="TreeGrafter"/>
</dbReference>
<name>A0A5N6S9D2_ASPPS</name>
<dbReference type="PANTHER" id="PTHR23092">
    <property type="entry name" value="POLY(A) RNA POLYMERASE"/>
    <property type="match status" value="1"/>
</dbReference>
<accession>A0A5N6S9D2</accession>
<dbReference type="GO" id="GO:0031123">
    <property type="term" value="P:RNA 3'-end processing"/>
    <property type="evidence" value="ECO:0007669"/>
    <property type="project" value="TreeGrafter"/>
</dbReference>
<dbReference type="Proteomes" id="UP000325672">
    <property type="component" value="Unassembled WGS sequence"/>
</dbReference>
<dbReference type="OrthoDB" id="273917at2759"/>
<dbReference type="SUPFAM" id="SSF81631">
    <property type="entry name" value="PAP/OAS1 substrate-binding domain"/>
    <property type="match status" value="1"/>
</dbReference>
<protein>
    <recommendedName>
        <fullName evidence="3">Polymerase nucleotidyl transferase domain-containing protein</fullName>
    </recommendedName>
</protein>